<protein>
    <submittedName>
        <fullName evidence="1">Uncharacterized protein</fullName>
    </submittedName>
</protein>
<dbReference type="Proteomes" id="UP000028524">
    <property type="component" value="Unassembled WGS sequence"/>
</dbReference>
<gene>
    <name evidence="1" type="ORF">S40285_10935</name>
</gene>
<evidence type="ECO:0000313" key="2">
    <source>
        <dbReference type="Proteomes" id="UP000028524"/>
    </source>
</evidence>
<accession>A0A084QLM8</accession>
<name>A0A084QLM8_STAC4</name>
<sequence>MKEEESKIMQEDKQ</sequence>
<reference evidence="1 2" key="1">
    <citation type="journal article" date="2014" name="BMC Genomics">
        <title>Comparative genome sequencing reveals chemotype-specific gene clusters in the toxigenic black mold Stachybotrys.</title>
        <authorList>
            <person name="Semeiks J."/>
            <person name="Borek D."/>
            <person name="Otwinowski Z."/>
            <person name="Grishin N.V."/>
        </authorList>
    </citation>
    <scope>NUCLEOTIDE SEQUENCE [LARGE SCALE GENOMIC DNA]</scope>
    <source>
        <strain evidence="1 2">IBT 40285</strain>
    </source>
</reference>
<keyword evidence="2" id="KW-1185">Reference proteome</keyword>
<organism evidence="1 2">
    <name type="scientific">Stachybotrys chlorohalonatus (strain IBT 40285)</name>
    <dbReference type="NCBI Taxonomy" id="1283841"/>
    <lineage>
        <taxon>Eukaryota</taxon>
        <taxon>Fungi</taxon>
        <taxon>Dikarya</taxon>
        <taxon>Ascomycota</taxon>
        <taxon>Pezizomycotina</taxon>
        <taxon>Sordariomycetes</taxon>
        <taxon>Hypocreomycetidae</taxon>
        <taxon>Hypocreales</taxon>
        <taxon>Stachybotryaceae</taxon>
        <taxon>Stachybotrys</taxon>
    </lineage>
</organism>
<proteinExistence type="predicted"/>
<dbReference type="InParanoid" id="A0A084QLM8"/>
<evidence type="ECO:0000313" key="1">
    <source>
        <dbReference type="EMBL" id="KFA64863.1"/>
    </source>
</evidence>
<dbReference type="EMBL" id="KL660644">
    <property type="protein sequence ID" value="KFA64863.1"/>
    <property type="molecule type" value="Genomic_DNA"/>
</dbReference>
<dbReference type="HOGENOM" id="CLU_3435092_0_0_1"/>